<sequence>MSSKERPLQYSTSWQPPLIKGLQQANKPLNQRMTRRFFWLTPSMWVFFHQKLLKYKASQARLMKGGK</sequence>
<reference evidence="1" key="2">
    <citation type="submission" date="2017-08" db="EMBL/GenBank/DDBJ databases">
        <title>Genome sequence of Candidatus Hamiltonella defensa from Acyrthosiphon pisum strain MI47.</title>
        <authorList>
            <person name="Patel V.A."/>
            <person name="Chevignon G."/>
            <person name="Russell J.A."/>
            <person name="Oliver K.M."/>
        </authorList>
    </citation>
    <scope>NUCLEOTIDE SEQUENCE</scope>
    <source>
        <strain evidence="1">MI47</strain>
    </source>
</reference>
<dbReference type="AlphaFoldDB" id="A0A2D3T3I1"/>
<evidence type="ECO:0000313" key="1">
    <source>
        <dbReference type="EMBL" id="ASV34001.1"/>
    </source>
</evidence>
<dbReference type="EMBL" id="CP022932">
    <property type="protein sequence ID" value="ASV34001.1"/>
    <property type="molecule type" value="Genomic_DNA"/>
</dbReference>
<dbReference type="Proteomes" id="UP000230008">
    <property type="component" value="Chromosome"/>
</dbReference>
<reference evidence="3" key="3">
    <citation type="submission" date="2017-11" db="EMBL/GenBank/DDBJ databases">
        <title>PacBio sequencing of new strain of the secondary endosymbiont Candidatus Hamiltonella defensa.</title>
        <authorList>
            <person name="Strand M.R."/>
            <person name="Oliver K."/>
        </authorList>
    </citation>
    <scope>NUCLEOTIDE SEQUENCE [LARGE SCALE GENOMIC DNA]</scope>
    <source>
        <strain evidence="3">A2C</strain>
    </source>
</reference>
<accession>A0A2D3T3I1</accession>
<name>A0A2D3T3I1_9ENTR</name>
<dbReference type="EMBL" id="CP017606">
    <property type="protein sequence ID" value="ATW30372.1"/>
    <property type="molecule type" value="Genomic_DNA"/>
</dbReference>
<reference evidence="3" key="1">
    <citation type="submission" date="2016-10" db="EMBL/GenBank/DDBJ databases">
        <authorList>
            <person name="Chevignon G."/>
        </authorList>
    </citation>
    <scope>NUCLEOTIDE SEQUENCE [LARGE SCALE GENOMIC DNA]</scope>
    <source>
        <strain evidence="3">A2C</strain>
    </source>
</reference>
<gene>
    <name evidence="2" type="ORF">BJP41_08640</name>
    <name evidence="1" type="ORF">CJJ18_08470</name>
</gene>
<proteinExistence type="predicted"/>
<evidence type="ECO:0000313" key="2">
    <source>
        <dbReference type="EMBL" id="ATW30372.1"/>
    </source>
</evidence>
<evidence type="ECO:0000313" key="3">
    <source>
        <dbReference type="Proteomes" id="UP000230008"/>
    </source>
</evidence>
<protein>
    <submittedName>
        <fullName evidence="2">Uncharacterized protein</fullName>
    </submittedName>
</protein>
<dbReference type="Proteomes" id="UP000792865">
    <property type="component" value="Chromosome"/>
</dbReference>
<reference evidence="2" key="4">
    <citation type="journal article" date="2018" name="Genome Biol. Evol.">
        <title>Culture-Facilitated Comparative Genomics of the Facultative Symbiont Hamiltonella defensa.</title>
        <authorList>
            <person name="Chevignon G."/>
            <person name="Boyd B.M."/>
            <person name="Brandt J.W."/>
            <person name="Oliver K.M."/>
            <person name="Strand M.R."/>
        </authorList>
    </citation>
    <scope>NUCLEOTIDE SEQUENCE</scope>
    <source>
        <strain evidence="2">A2C</strain>
    </source>
</reference>
<organism evidence="2 3">
    <name type="scientific">Candidatus Williamhamiltonella defendens</name>
    <dbReference type="NCBI Taxonomy" id="138072"/>
    <lineage>
        <taxon>Bacteria</taxon>
        <taxon>Pseudomonadati</taxon>
        <taxon>Pseudomonadota</taxon>
        <taxon>Gammaproteobacteria</taxon>
        <taxon>Enterobacterales</taxon>
        <taxon>Enterobacteriaceae</taxon>
        <taxon>aphid secondary symbionts</taxon>
        <taxon>Candidatus Williamhamiltonella</taxon>
    </lineage>
</organism>